<evidence type="ECO:0000256" key="3">
    <source>
        <dbReference type="ARBA" id="ARBA00022741"/>
    </source>
</evidence>
<evidence type="ECO:0000256" key="7">
    <source>
        <dbReference type="ARBA" id="ARBA00023242"/>
    </source>
</evidence>
<dbReference type="AlphaFoldDB" id="A0A2G5B0G9"/>
<keyword evidence="5" id="KW-0067">ATP-binding</keyword>
<dbReference type="GO" id="GO:0016887">
    <property type="term" value="F:ATP hydrolysis activity"/>
    <property type="evidence" value="ECO:0007669"/>
    <property type="project" value="InterPro"/>
</dbReference>
<comment type="similarity">
    <text evidence="2">Belongs to the SNF2/RAD54 helicase family.</text>
</comment>
<dbReference type="PANTHER" id="PTHR45797">
    <property type="entry name" value="RAD54-LIKE"/>
    <property type="match status" value="1"/>
</dbReference>
<keyword evidence="7" id="KW-0539">Nucleus</keyword>
<sequence>MRTHQIDSMRFIQKNIVMVSDHSADAASRPEGTRRGGLAQHGCVLAHSMGLRIIMQIICYSLMMSNEARLAMLRSWNSHGGMLIMGHVGFRELMQYVFTSGTSAFNTVAGSLAVEQHGSSIVQHQLLQKVEYVISCPLTGIRQELYCRYLAAFLGIGLDGSSSMNIFGNEKLFQHGMLLATICNHPAVCRKMLEDHHHQKDKANHHHENSNMVASESNDSGHMDLLAIED</sequence>
<organism evidence="9 10">
    <name type="scientific">Coemansia reversa (strain ATCC 12441 / NRRL 1564)</name>
    <dbReference type="NCBI Taxonomy" id="763665"/>
    <lineage>
        <taxon>Eukaryota</taxon>
        <taxon>Fungi</taxon>
        <taxon>Fungi incertae sedis</taxon>
        <taxon>Zoopagomycota</taxon>
        <taxon>Kickxellomycotina</taxon>
        <taxon>Kickxellomycetes</taxon>
        <taxon>Kickxellales</taxon>
        <taxon>Kickxellaceae</taxon>
        <taxon>Coemansia</taxon>
    </lineage>
</organism>
<evidence type="ECO:0000256" key="2">
    <source>
        <dbReference type="ARBA" id="ARBA00007025"/>
    </source>
</evidence>
<keyword evidence="10" id="KW-1185">Reference proteome</keyword>
<dbReference type="EMBL" id="KZ303719">
    <property type="protein sequence ID" value="PIA12511.1"/>
    <property type="molecule type" value="Genomic_DNA"/>
</dbReference>
<keyword evidence="4" id="KW-0378">Hydrolase</keyword>
<dbReference type="InterPro" id="IPR044574">
    <property type="entry name" value="ARIP4-like"/>
</dbReference>
<evidence type="ECO:0000256" key="4">
    <source>
        <dbReference type="ARBA" id="ARBA00022806"/>
    </source>
</evidence>
<evidence type="ECO:0000313" key="9">
    <source>
        <dbReference type="EMBL" id="PIA12511.1"/>
    </source>
</evidence>
<dbReference type="GO" id="GO:0004386">
    <property type="term" value="F:helicase activity"/>
    <property type="evidence" value="ECO:0007669"/>
    <property type="project" value="UniProtKB-KW"/>
</dbReference>
<protein>
    <submittedName>
        <fullName evidence="9">Uncharacterized protein</fullName>
    </submittedName>
</protein>
<evidence type="ECO:0000256" key="1">
    <source>
        <dbReference type="ARBA" id="ARBA00004123"/>
    </source>
</evidence>
<keyword evidence="6" id="KW-0238">DNA-binding</keyword>
<feature type="region of interest" description="Disordered" evidence="8">
    <location>
        <begin position="198"/>
        <end position="218"/>
    </location>
</feature>
<dbReference type="GO" id="GO:0005634">
    <property type="term" value="C:nucleus"/>
    <property type="evidence" value="ECO:0007669"/>
    <property type="project" value="UniProtKB-SubCell"/>
</dbReference>
<dbReference type="PANTHER" id="PTHR45797:SF1">
    <property type="entry name" value="HELICASE ARIP4"/>
    <property type="match status" value="1"/>
</dbReference>
<evidence type="ECO:0000313" key="10">
    <source>
        <dbReference type="Proteomes" id="UP000242474"/>
    </source>
</evidence>
<feature type="compositionally biased region" description="Basic and acidic residues" evidence="8">
    <location>
        <begin position="198"/>
        <end position="209"/>
    </location>
</feature>
<dbReference type="GO" id="GO:0005524">
    <property type="term" value="F:ATP binding"/>
    <property type="evidence" value="ECO:0007669"/>
    <property type="project" value="UniProtKB-KW"/>
</dbReference>
<accession>A0A2G5B0G9</accession>
<dbReference type="Gene3D" id="3.40.50.300">
    <property type="entry name" value="P-loop containing nucleotide triphosphate hydrolases"/>
    <property type="match status" value="1"/>
</dbReference>
<reference evidence="9 10" key="1">
    <citation type="journal article" date="2015" name="Genome Biol. Evol.">
        <title>Phylogenomic analyses indicate that early fungi evolved digesting cell walls of algal ancestors of land plants.</title>
        <authorList>
            <person name="Chang Y."/>
            <person name="Wang S."/>
            <person name="Sekimoto S."/>
            <person name="Aerts A.L."/>
            <person name="Choi C."/>
            <person name="Clum A."/>
            <person name="LaButti K.M."/>
            <person name="Lindquist E.A."/>
            <person name="Yee Ngan C."/>
            <person name="Ohm R.A."/>
            <person name="Salamov A.A."/>
            <person name="Grigoriev I.V."/>
            <person name="Spatafora J.W."/>
            <person name="Berbee M.L."/>
        </authorList>
    </citation>
    <scope>NUCLEOTIDE SEQUENCE [LARGE SCALE GENOMIC DNA]</scope>
    <source>
        <strain evidence="9 10">NRRL 1564</strain>
    </source>
</reference>
<evidence type="ECO:0000256" key="6">
    <source>
        <dbReference type="ARBA" id="ARBA00023125"/>
    </source>
</evidence>
<evidence type="ECO:0000256" key="5">
    <source>
        <dbReference type="ARBA" id="ARBA00022840"/>
    </source>
</evidence>
<dbReference type="InterPro" id="IPR027417">
    <property type="entry name" value="P-loop_NTPase"/>
</dbReference>
<dbReference type="OrthoDB" id="2020972at2759"/>
<evidence type="ECO:0000256" key="8">
    <source>
        <dbReference type="SAM" id="MobiDB-lite"/>
    </source>
</evidence>
<proteinExistence type="inferred from homology"/>
<keyword evidence="4" id="KW-0347">Helicase</keyword>
<keyword evidence="3" id="KW-0547">Nucleotide-binding</keyword>
<dbReference type="GO" id="GO:0003677">
    <property type="term" value="F:DNA binding"/>
    <property type="evidence" value="ECO:0007669"/>
    <property type="project" value="UniProtKB-KW"/>
</dbReference>
<name>A0A2G5B0G9_COERN</name>
<dbReference type="Proteomes" id="UP000242474">
    <property type="component" value="Unassembled WGS sequence"/>
</dbReference>
<gene>
    <name evidence="9" type="ORF">COEREDRAFT_12689</name>
</gene>
<dbReference type="STRING" id="763665.A0A2G5B0G9"/>
<comment type="subcellular location">
    <subcellularLocation>
        <location evidence="1">Nucleus</location>
    </subcellularLocation>
</comment>